<accession>A0A5N7BLE0</accession>
<evidence type="ECO:0000313" key="2">
    <source>
        <dbReference type="EMBL" id="KAE8382611.1"/>
    </source>
</evidence>
<reference evidence="2 3" key="1">
    <citation type="submission" date="2019-04" db="EMBL/GenBank/DDBJ databases">
        <title>Friends and foes A comparative genomics studyof 23 Aspergillus species from section Flavi.</title>
        <authorList>
            <consortium name="DOE Joint Genome Institute"/>
            <person name="Kjaerbolling I."/>
            <person name="Vesth T."/>
            <person name="Frisvad J.C."/>
            <person name="Nybo J.L."/>
            <person name="Theobald S."/>
            <person name="Kildgaard S."/>
            <person name="Isbrandt T."/>
            <person name="Kuo A."/>
            <person name="Sato A."/>
            <person name="Lyhne E.K."/>
            <person name="Kogle M.E."/>
            <person name="Wiebenga A."/>
            <person name="Kun R.S."/>
            <person name="Lubbers R.J."/>
            <person name="Makela M.R."/>
            <person name="Barry K."/>
            <person name="Chovatia M."/>
            <person name="Clum A."/>
            <person name="Daum C."/>
            <person name="Haridas S."/>
            <person name="He G."/>
            <person name="LaButti K."/>
            <person name="Lipzen A."/>
            <person name="Mondo S."/>
            <person name="Riley R."/>
            <person name="Salamov A."/>
            <person name="Simmons B.A."/>
            <person name="Magnuson J.K."/>
            <person name="Henrissat B."/>
            <person name="Mortensen U.H."/>
            <person name="Larsen T.O."/>
            <person name="Devries R.P."/>
            <person name="Grigoriev I.V."/>
            <person name="Machida M."/>
            <person name="Baker S.E."/>
            <person name="Andersen M.R."/>
        </authorList>
    </citation>
    <scope>NUCLEOTIDE SEQUENCE [LARGE SCALE GENOMIC DNA]</scope>
    <source>
        <strain evidence="2 3">IBT 29228</strain>
    </source>
</reference>
<keyword evidence="3" id="KW-1185">Reference proteome</keyword>
<dbReference type="EMBL" id="ML736161">
    <property type="protein sequence ID" value="KAE8382611.1"/>
    <property type="molecule type" value="Genomic_DNA"/>
</dbReference>
<organism evidence="2 3">
    <name type="scientific">Aspergillus bertholletiae</name>
    <dbReference type="NCBI Taxonomy" id="1226010"/>
    <lineage>
        <taxon>Eukaryota</taxon>
        <taxon>Fungi</taxon>
        <taxon>Dikarya</taxon>
        <taxon>Ascomycota</taxon>
        <taxon>Pezizomycotina</taxon>
        <taxon>Eurotiomycetes</taxon>
        <taxon>Eurotiomycetidae</taxon>
        <taxon>Eurotiales</taxon>
        <taxon>Aspergillaceae</taxon>
        <taxon>Aspergillus</taxon>
        <taxon>Aspergillus subgen. Circumdati</taxon>
    </lineage>
</organism>
<feature type="transmembrane region" description="Helical" evidence="1">
    <location>
        <begin position="48"/>
        <end position="70"/>
    </location>
</feature>
<dbReference type="Proteomes" id="UP000326198">
    <property type="component" value="Unassembled WGS sequence"/>
</dbReference>
<sequence>MRRPYVDSFNQIGISVQHGQSWPRFCLNPSISCGNLDLKLCLHRTKKLGCIAASVVMVLPPSLSVCIYIDTYYYTASRRVAFIKA</sequence>
<keyword evidence="1" id="KW-1133">Transmembrane helix</keyword>
<gene>
    <name evidence="2" type="ORF">BDV26DRAFT_253322</name>
</gene>
<evidence type="ECO:0000256" key="1">
    <source>
        <dbReference type="SAM" id="Phobius"/>
    </source>
</evidence>
<keyword evidence="1" id="KW-0812">Transmembrane</keyword>
<evidence type="ECO:0000313" key="3">
    <source>
        <dbReference type="Proteomes" id="UP000326198"/>
    </source>
</evidence>
<proteinExistence type="predicted"/>
<dbReference type="AlphaFoldDB" id="A0A5N7BLE0"/>
<name>A0A5N7BLE0_9EURO</name>
<protein>
    <submittedName>
        <fullName evidence="2">Uncharacterized protein</fullName>
    </submittedName>
</protein>
<keyword evidence="1" id="KW-0472">Membrane</keyword>